<gene>
    <name evidence="1" type="ORF">NVS47_16345</name>
</gene>
<evidence type="ECO:0000313" key="1">
    <source>
        <dbReference type="EMBL" id="MCR6547058.1"/>
    </source>
</evidence>
<dbReference type="RefSeq" id="WP_257914195.1">
    <property type="nucleotide sequence ID" value="NZ_JANPWE010000019.1"/>
</dbReference>
<evidence type="ECO:0000313" key="2">
    <source>
        <dbReference type="Proteomes" id="UP001524944"/>
    </source>
</evidence>
<sequence length="98" mass="10986">MEITKETRRESYGAAKQDAAARRRFILEILTERGQLTAREVAAELHRRGITPSDERNYSAPRLTELKAAGQVEVTGKTICDRTGRSVAVWAVKKEVSK</sequence>
<reference evidence="1 2" key="1">
    <citation type="submission" date="2022-08" db="EMBL/GenBank/DDBJ databases">
        <title>Proteogenomics of the novel Dehalobacterium formicoaceticum strain EZ94 highlights a key role of methyltransferases during anaerobic dichloromethane degradation.</title>
        <authorList>
            <person name="Wasmund K."/>
        </authorList>
    </citation>
    <scope>NUCLEOTIDE SEQUENCE [LARGE SCALE GENOMIC DNA]</scope>
    <source>
        <strain evidence="1 2">EZ94</strain>
    </source>
</reference>
<proteinExistence type="predicted"/>
<comment type="caution">
    <text evidence="1">The sequence shown here is derived from an EMBL/GenBank/DDBJ whole genome shotgun (WGS) entry which is preliminary data.</text>
</comment>
<dbReference type="Proteomes" id="UP001524944">
    <property type="component" value="Unassembled WGS sequence"/>
</dbReference>
<dbReference type="EMBL" id="JANPWE010000019">
    <property type="protein sequence ID" value="MCR6547058.1"/>
    <property type="molecule type" value="Genomic_DNA"/>
</dbReference>
<keyword evidence="2" id="KW-1185">Reference proteome</keyword>
<protein>
    <submittedName>
        <fullName evidence="1">DNA gyrase</fullName>
    </submittedName>
</protein>
<organism evidence="1 2">
    <name type="scientific">Dehalobacterium formicoaceticum</name>
    <dbReference type="NCBI Taxonomy" id="51515"/>
    <lineage>
        <taxon>Bacteria</taxon>
        <taxon>Bacillati</taxon>
        <taxon>Bacillota</taxon>
        <taxon>Clostridia</taxon>
        <taxon>Eubacteriales</taxon>
        <taxon>Peptococcaceae</taxon>
        <taxon>Dehalobacterium</taxon>
    </lineage>
</organism>
<accession>A0ABT1Y906</accession>
<name>A0ABT1Y906_9FIRM</name>